<gene>
    <name evidence="1" type="ORF">Pcinc_034296</name>
</gene>
<keyword evidence="2" id="KW-1185">Reference proteome</keyword>
<proteinExistence type="predicted"/>
<comment type="caution">
    <text evidence="1">The sequence shown here is derived from an EMBL/GenBank/DDBJ whole genome shotgun (WGS) entry which is preliminary data.</text>
</comment>
<dbReference type="Proteomes" id="UP001286313">
    <property type="component" value="Unassembled WGS sequence"/>
</dbReference>
<organism evidence="1 2">
    <name type="scientific">Petrolisthes cinctipes</name>
    <name type="common">Flat porcelain crab</name>
    <dbReference type="NCBI Taxonomy" id="88211"/>
    <lineage>
        <taxon>Eukaryota</taxon>
        <taxon>Metazoa</taxon>
        <taxon>Ecdysozoa</taxon>
        <taxon>Arthropoda</taxon>
        <taxon>Crustacea</taxon>
        <taxon>Multicrustacea</taxon>
        <taxon>Malacostraca</taxon>
        <taxon>Eumalacostraca</taxon>
        <taxon>Eucarida</taxon>
        <taxon>Decapoda</taxon>
        <taxon>Pleocyemata</taxon>
        <taxon>Anomura</taxon>
        <taxon>Galatheoidea</taxon>
        <taxon>Porcellanidae</taxon>
        <taxon>Petrolisthes</taxon>
    </lineage>
</organism>
<evidence type="ECO:0000313" key="2">
    <source>
        <dbReference type="Proteomes" id="UP001286313"/>
    </source>
</evidence>
<evidence type="ECO:0000313" key="1">
    <source>
        <dbReference type="EMBL" id="KAK3859599.1"/>
    </source>
</evidence>
<dbReference type="AlphaFoldDB" id="A0AAE1JXL5"/>
<protein>
    <submittedName>
        <fullName evidence="1">Uncharacterized protein</fullName>
    </submittedName>
</protein>
<reference evidence="1" key="1">
    <citation type="submission" date="2023-10" db="EMBL/GenBank/DDBJ databases">
        <title>Genome assemblies of two species of porcelain crab, Petrolisthes cinctipes and Petrolisthes manimaculis (Anomura: Porcellanidae).</title>
        <authorList>
            <person name="Angst P."/>
        </authorList>
    </citation>
    <scope>NUCLEOTIDE SEQUENCE</scope>
    <source>
        <strain evidence="1">PB745_01</strain>
        <tissue evidence="1">Gill</tissue>
    </source>
</reference>
<dbReference type="EMBL" id="JAWQEG010004975">
    <property type="protein sequence ID" value="KAK3859599.1"/>
    <property type="molecule type" value="Genomic_DNA"/>
</dbReference>
<feature type="non-terminal residue" evidence="1">
    <location>
        <position position="1"/>
    </location>
</feature>
<name>A0AAE1JXL5_PETCI</name>
<accession>A0AAE1JXL5</accession>
<sequence>IIENCNKDIKVLRRKEGRICIIILCEGNTSRLI</sequence>